<proteinExistence type="predicted"/>
<sequence length="132" mass="14819">VTLAEPHCYDRDLEIILYPCEPHHPHLVLEDGTMTYPEYEAHIRSRRDYTRIARKDSSGERQVTGHGHKDIFPNPVLMLNFCPAVEGVPGDLHSVTREVLFLIDCSGTMSSPDLDKIKEALLVALKSLPLGT</sequence>
<keyword evidence="2" id="KW-1185">Reference proteome</keyword>
<name>A0A094L4C9_ANTCR</name>
<dbReference type="PANTHER" id="PTHR46299:SF2">
    <property type="entry name" value="VON WILLEBRAND FACTOR A DOMAIN-CONTAINING PROTEIN 5B2"/>
    <property type="match status" value="1"/>
</dbReference>
<dbReference type="InterPro" id="IPR036465">
    <property type="entry name" value="vWFA_dom_sf"/>
</dbReference>
<reference evidence="1 2" key="1">
    <citation type="submission" date="2014-04" db="EMBL/GenBank/DDBJ databases">
        <title>Genome evolution of avian class.</title>
        <authorList>
            <person name="Zhang G."/>
            <person name="Li C."/>
        </authorList>
    </citation>
    <scope>NUCLEOTIDE SEQUENCE [LARGE SCALE GENOMIC DNA]</scope>
    <source>
        <strain evidence="1">BGI_N321</strain>
    </source>
</reference>
<feature type="non-terminal residue" evidence="1">
    <location>
        <position position="132"/>
    </location>
</feature>
<feature type="non-terminal residue" evidence="1">
    <location>
        <position position="1"/>
    </location>
</feature>
<dbReference type="InterPro" id="IPR052627">
    <property type="entry name" value="VWA_domain-containing"/>
</dbReference>
<gene>
    <name evidence="1" type="ORF">N321_10877</name>
</gene>
<dbReference type="EMBL" id="KL362232">
    <property type="protein sequence ID" value="KFZ66213.1"/>
    <property type="molecule type" value="Genomic_DNA"/>
</dbReference>
<dbReference type="SUPFAM" id="SSF53300">
    <property type="entry name" value="vWA-like"/>
    <property type="match status" value="1"/>
</dbReference>
<organism evidence="1 2">
    <name type="scientific">Antrostomus carolinensis</name>
    <name type="common">Chuck-will's-widow</name>
    <name type="synonym">Caprimulgus carolinensis</name>
    <dbReference type="NCBI Taxonomy" id="279965"/>
    <lineage>
        <taxon>Eukaryota</taxon>
        <taxon>Metazoa</taxon>
        <taxon>Chordata</taxon>
        <taxon>Craniata</taxon>
        <taxon>Vertebrata</taxon>
        <taxon>Euteleostomi</taxon>
        <taxon>Archelosauria</taxon>
        <taxon>Archosauria</taxon>
        <taxon>Dinosauria</taxon>
        <taxon>Saurischia</taxon>
        <taxon>Theropoda</taxon>
        <taxon>Coelurosauria</taxon>
        <taxon>Aves</taxon>
        <taxon>Neognathae</taxon>
        <taxon>Neoaves</taxon>
        <taxon>Strisores</taxon>
        <taxon>Caprimulgiformes</taxon>
        <taxon>Caprimulgidae</taxon>
        <taxon>Antrostomus</taxon>
    </lineage>
</organism>
<protein>
    <submittedName>
        <fullName evidence="1">von Willebrand factor A domain-containing protein 5B2</fullName>
    </submittedName>
</protein>
<accession>A0A094L4C9</accession>
<dbReference type="AlphaFoldDB" id="A0A094L4C9"/>
<dbReference type="PANTHER" id="PTHR46299">
    <property type="entry name" value="VON WILLEBRAND FACTOR A DOMAIN-CONTAINING PROTEIN 5B2-RELATED"/>
    <property type="match status" value="1"/>
</dbReference>
<dbReference type="Proteomes" id="UP000053620">
    <property type="component" value="Unassembled WGS sequence"/>
</dbReference>
<evidence type="ECO:0000313" key="1">
    <source>
        <dbReference type="EMBL" id="KFZ66213.1"/>
    </source>
</evidence>
<evidence type="ECO:0000313" key="2">
    <source>
        <dbReference type="Proteomes" id="UP000053620"/>
    </source>
</evidence>